<reference evidence="4" key="1">
    <citation type="journal article" date="2020" name="mSystems">
        <title>Genome- and Community-Level Interaction Insights into Carbon Utilization and Element Cycling Functions of Hydrothermarchaeota in Hydrothermal Sediment.</title>
        <authorList>
            <person name="Zhou Z."/>
            <person name="Liu Y."/>
            <person name="Xu W."/>
            <person name="Pan J."/>
            <person name="Luo Z.H."/>
            <person name="Li M."/>
        </authorList>
    </citation>
    <scope>NUCLEOTIDE SEQUENCE [LARGE SCALE GENOMIC DNA]</scope>
    <source>
        <strain evidence="4">SpSt-587</strain>
    </source>
</reference>
<dbReference type="PROSITE" id="PS50084">
    <property type="entry name" value="KH_TYPE_1"/>
    <property type="match status" value="2"/>
</dbReference>
<dbReference type="Pfam" id="PF00013">
    <property type="entry name" value="KH_1"/>
    <property type="match status" value="1"/>
</dbReference>
<dbReference type="AlphaFoldDB" id="A0A7J3M471"/>
<dbReference type="InterPro" id="IPR004088">
    <property type="entry name" value="KH_dom_type_1"/>
</dbReference>
<dbReference type="EMBL" id="DSYZ01000094">
    <property type="protein sequence ID" value="HGT83064.1"/>
    <property type="molecule type" value="Genomic_DNA"/>
</dbReference>
<dbReference type="Pfam" id="PF22891">
    <property type="entry name" value="KH_PNO1_2nd"/>
    <property type="match status" value="1"/>
</dbReference>
<organism evidence="4">
    <name type="scientific">Archaeoglobus fulgidus</name>
    <dbReference type="NCBI Taxonomy" id="2234"/>
    <lineage>
        <taxon>Archaea</taxon>
        <taxon>Methanobacteriati</taxon>
        <taxon>Methanobacteriota</taxon>
        <taxon>Archaeoglobi</taxon>
        <taxon>Archaeoglobales</taxon>
        <taxon>Archaeoglobaceae</taxon>
        <taxon>Archaeoglobus</taxon>
    </lineage>
</organism>
<dbReference type="InterPro" id="IPR036612">
    <property type="entry name" value="KH_dom_type_1_sf"/>
</dbReference>
<evidence type="ECO:0000313" key="4">
    <source>
        <dbReference type="EMBL" id="HGT83064.1"/>
    </source>
</evidence>
<dbReference type="SMART" id="SM00322">
    <property type="entry name" value="KH"/>
    <property type="match status" value="2"/>
</dbReference>
<dbReference type="InterPro" id="IPR004087">
    <property type="entry name" value="KH_dom"/>
</dbReference>
<protein>
    <submittedName>
        <fullName evidence="4">RNA-processing protein</fullName>
    </submittedName>
</protein>
<keyword evidence="1 2" id="KW-0694">RNA-binding</keyword>
<comment type="caution">
    <text evidence="4">The sequence shown here is derived from an EMBL/GenBank/DDBJ whole genome shotgun (WGS) entry which is preliminary data.</text>
</comment>
<sequence>MRMEIEVPEDRVGVVVGRDGEVKRKIEEKCGCKLHFRGNLVLVDFEDNLGFMRAKNVILAIARGFNPEIALKLLEDENLVFESIDLSQIVPESAMRRIMGRIIGREGKIRKQIEETLNVHIRIQDRYISIIGDYESVSVAREAINMLIEGAQHSTVLKFIEKRKRDLKSRSLDWL</sequence>
<proteinExistence type="predicted"/>
<dbReference type="NCBIfam" id="TIGR03665">
    <property type="entry name" value="arCOG04150"/>
    <property type="match status" value="1"/>
</dbReference>
<dbReference type="Gene3D" id="3.30.1370.10">
    <property type="entry name" value="K Homology domain, type 1"/>
    <property type="match status" value="2"/>
</dbReference>
<evidence type="ECO:0000256" key="1">
    <source>
        <dbReference type="ARBA" id="ARBA00022884"/>
    </source>
</evidence>
<name>A0A7J3M471_ARCFL</name>
<dbReference type="InterPro" id="IPR019964">
    <property type="entry name" value="KH_domain_protein_archaea"/>
</dbReference>
<evidence type="ECO:0000259" key="3">
    <source>
        <dbReference type="SMART" id="SM00322"/>
    </source>
</evidence>
<accession>A0A7J3M471</accession>
<dbReference type="PANTHER" id="PTHR12826:SF13">
    <property type="entry name" value="RNA-BINDING PROTEIN PNO1"/>
    <property type="match status" value="1"/>
</dbReference>
<dbReference type="SUPFAM" id="SSF54791">
    <property type="entry name" value="Eukaryotic type KH-domain (KH-domain type I)"/>
    <property type="match status" value="2"/>
</dbReference>
<feature type="domain" description="K Homology" evidence="3">
    <location>
        <begin position="82"/>
        <end position="149"/>
    </location>
</feature>
<dbReference type="InterPro" id="IPR055211">
    <property type="entry name" value="KH_PNO1_2nd"/>
</dbReference>
<feature type="domain" description="K Homology" evidence="3">
    <location>
        <begin position="1"/>
        <end position="63"/>
    </location>
</feature>
<dbReference type="PANTHER" id="PTHR12826">
    <property type="entry name" value="RIBONUCLEASE Y"/>
    <property type="match status" value="1"/>
</dbReference>
<gene>
    <name evidence="4" type="ORF">ENT52_05000</name>
</gene>
<evidence type="ECO:0000256" key="2">
    <source>
        <dbReference type="PROSITE-ProRule" id="PRU00117"/>
    </source>
</evidence>
<dbReference type="GO" id="GO:0003723">
    <property type="term" value="F:RNA binding"/>
    <property type="evidence" value="ECO:0007669"/>
    <property type="project" value="UniProtKB-UniRule"/>
</dbReference>